<dbReference type="AlphaFoldDB" id="A0A6J4VGS0"/>
<dbReference type="EMBL" id="CADCWF010000315">
    <property type="protein sequence ID" value="CAA9577548.1"/>
    <property type="molecule type" value="Genomic_DNA"/>
</dbReference>
<protein>
    <submittedName>
        <fullName evidence="2">Uncharacterized protein</fullName>
    </submittedName>
</protein>
<evidence type="ECO:0000256" key="1">
    <source>
        <dbReference type="SAM" id="MobiDB-lite"/>
    </source>
</evidence>
<feature type="region of interest" description="Disordered" evidence="1">
    <location>
        <begin position="1"/>
        <end position="156"/>
    </location>
</feature>
<feature type="compositionally biased region" description="Basic and acidic residues" evidence="1">
    <location>
        <begin position="124"/>
        <end position="138"/>
    </location>
</feature>
<feature type="compositionally biased region" description="Basic residues" evidence="1">
    <location>
        <begin position="79"/>
        <end position="99"/>
    </location>
</feature>
<feature type="compositionally biased region" description="Basic and acidic residues" evidence="1">
    <location>
        <begin position="1"/>
        <end position="20"/>
    </location>
</feature>
<feature type="non-terminal residue" evidence="2">
    <location>
        <position position="1"/>
    </location>
</feature>
<reference evidence="2" key="1">
    <citation type="submission" date="2020-02" db="EMBL/GenBank/DDBJ databases">
        <authorList>
            <person name="Meier V. D."/>
        </authorList>
    </citation>
    <scope>NUCLEOTIDE SEQUENCE</scope>
    <source>
        <strain evidence="2">AVDCRST_MAG59</strain>
    </source>
</reference>
<evidence type="ECO:0000313" key="2">
    <source>
        <dbReference type="EMBL" id="CAA9577548.1"/>
    </source>
</evidence>
<accession>A0A6J4VGS0</accession>
<gene>
    <name evidence="2" type="ORF">AVDCRST_MAG59-4309</name>
</gene>
<name>A0A6J4VGS0_9BACT</name>
<proteinExistence type="predicted"/>
<sequence length="156" mass="17013">AQADPDRAADSPAVARDRADAPAARGGDGLAGPCPGGEPDAGPDRQCHQGQGRRPGDLRRHGDQHRFRGPRGRAGVPRAARRPRRPVGRLPRHHRHGHRLPALPRGGPDRGGAVRGPGRQPQPGRERRRDRRGFERWGRAGRRPAPGAQDRRPAWV</sequence>
<feature type="compositionally biased region" description="Basic and acidic residues" evidence="1">
    <location>
        <begin position="54"/>
        <end position="66"/>
    </location>
</feature>
<organism evidence="2">
    <name type="scientific">uncultured Thermomicrobiales bacterium</name>
    <dbReference type="NCBI Taxonomy" id="1645740"/>
    <lineage>
        <taxon>Bacteria</taxon>
        <taxon>Pseudomonadati</taxon>
        <taxon>Thermomicrobiota</taxon>
        <taxon>Thermomicrobia</taxon>
        <taxon>Thermomicrobiales</taxon>
        <taxon>environmental samples</taxon>
    </lineage>
</organism>
<feature type="non-terminal residue" evidence="2">
    <location>
        <position position="156"/>
    </location>
</feature>